<dbReference type="AlphaFoldDB" id="A0A8S4QZK2"/>
<accession>A0A8S4QZK2</accession>
<reference evidence="1" key="1">
    <citation type="submission" date="2022-03" db="EMBL/GenBank/DDBJ databases">
        <authorList>
            <person name="Lindestad O."/>
        </authorList>
    </citation>
    <scope>NUCLEOTIDE SEQUENCE</scope>
</reference>
<dbReference type="EMBL" id="CAKXAJ010021989">
    <property type="protein sequence ID" value="CAH2226775.1"/>
    <property type="molecule type" value="Genomic_DNA"/>
</dbReference>
<evidence type="ECO:0000313" key="2">
    <source>
        <dbReference type="Proteomes" id="UP000838756"/>
    </source>
</evidence>
<proteinExistence type="predicted"/>
<organism evidence="1 2">
    <name type="scientific">Pararge aegeria aegeria</name>
    <dbReference type="NCBI Taxonomy" id="348720"/>
    <lineage>
        <taxon>Eukaryota</taxon>
        <taxon>Metazoa</taxon>
        <taxon>Ecdysozoa</taxon>
        <taxon>Arthropoda</taxon>
        <taxon>Hexapoda</taxon>
        <taxon>Insecta</taxon>
        <taxon>Pterygota</taxon>
        <taxon>Neoptera</taxon>
        <taxon>Endopterygota</taxon>
        <taxon>Lepidoptera</taxon>
        <taxon>Glossata</taxon>
        <taxon>Ditrysia</taxon>
        <taxon>Papilionoidea</taxon>
        <taxon>Nymphalidae</taxon>
        <taxon>Satyrinae</taxon>
        <taxon>Satyrini</taxon>
        <taxon>Parargina</taxon>
        <taxon>Pararge</taxon>
    </lineage>
</organism>
<keyword evidence="2" id="KW-1185">Reference proteome</keyword>
<gene>
    <name evidence="1" type="primary">jg22967</name>
    <name evidence="1" type="ORF">PAEG_LOCUS7467</name>
</gene>
<dbReference type="Proteomes" id="UP000838756">
    <property type="component" value="Unassembled WGS sequence"/>
</dbReference>
<protein>
    <submittedName>
        <fullName evidence="1">Jg22967 protein</fullName>
    </submittedName>
</protein>
<comment type="caution">
    <text evidence="1">The sequence shown here is derived from an EMBL/GenBank/DDBJ whole genome shotgun (WGS) entry which is preliminary data.</text>
</comment>
<name>A0A8S4QZK2_9NEOP</name>
<dbReference type="OrthoDB" id="5956066at2759"/>
<sequence>KELIPFISKEVKNPDTTYWGTNNYIASSGKQGPWMQMISVGDTPAPSLAALTVSSAGSLVYTASLYVIAEGVSSNLYKKMYNLKVNDVTSGKLLRVLEQMKWNLKTPEEENGNLHAREFSITFSKVSGVQQYALGQRGGIWP</sequence>
<feature type="non-terminal residue" evidence="1">
    <location>
        <position position="1"/>
    </location>
</feature>
<evidence type="ECO:0000313" key="1">
    <source>
        <dbReference type="EMBL" id="CAH2226775.1"/>
    </source>
</evidence>